<keyword evidence="2" id="KW-1185">Reference proteome</keyword>
<dbReference type="AlphaFoldDB" id="A0A6N7PRX7"/>
<evidence type="ECO:0000313" key="1">
    <source>
        <dbReference type="EMBL" id="MRG92985.1"/>
    </source>
</evidence>
<dbReference type="OrthoDB" id="9873794at2"/>
<dbReference type="Proteomes" id="UP000440224">
    <property type="component" value="Unassembled WGS sequence"/>
</dbReference>
<organism evidence="1 2">
    <name type="scientific">Polyangium spumosum</name>
    <dbReference type="NCBI Taxonomy" id="889282"/>
    <lineage>
        <taxon>Bacteria</taxon>
        <taxon>Pseudomonadati</taxon>
        <taxon>Myxococcota</taxon>
        <taxon>Polyangia</taxon>
        <taxon>Polyangiales</taxon>
        <taxon>Polyangiaceae</taxon>
        <taxon>Polyangium</taxon>
    </lineage>
</organism>
<comment type="caution">
    <text evidence="1">The sequence shown here is derived from an EMBL/GenBank/DDBJ whole genome shotgun (WGS) entry which is preliminary data.</text>
</comment>
<gene>
    <name evidence="1" type="ORF">GF068_13750</name>
</gene>
<protein>
    <submittedName>
        <fullName evidence="1">Uncharacterized protein</fullName>
    </submittedName>
</protein>
<reference evidence="1 2" key="1">
    <citation type="submission" date="2019-10" db="EMBL/GenBank/DDBJ databases">
        <title>A soil myxobacterium in the family Polyangiaceae.</title>
        <authorList>
            <person name="Li Y."/>
            <person name="Wang J."/>
        </authorList>
    </citation>
    <scope>NUCLEOTIDE SEQUENCE [LARGE SCALE GENOMIC DNA]</scope>
    <source>
        <strain evidence="1 2">DSM 14734</strain>
    </source>
</reference>
<accession>A0A6N7PRX7</accession>
<dbReference type="EMBL" id="WJIE01000003">
    <property type="protein sequence ID" value="MRG92985.1"/>
    <property type="molecule type" value="Genomic_DNA"/>
</dbReference>
<proteinExistence type="predicted"/>
<sequence length="129" mass="14498">MKTRDLPAPDPRVETELMLCSDGSIYINSHDVSQEMYAGRAIFVGYALHQREIARRGREGLLTWAMRAPLGLGSDGRIYVPEAEVAEGDRGKRRVFRGFQATAAEKARMVVELHRMAFNVSCVRLNTET</sequence>
<name>A0A6N7PRX7_9BACT</name>
<evidence type="ECO:0000313" key="2">
    <source>
        <dbReference type="Proteomes" id="UP000440224"/>
    </source>
</evidence>
<dbReference type="RefSeq" id="WP_153819789.1">
    <property type="nucleotide sequence ID" value="NZ_WJIE01000003.1"/>
</dbReference>